<keyword evidence="2" id="KW-1185">Reference proteome</keyword>
<protein>
    <submittedName>
        <fullName evidence="1">Uncharacterized protein</fullName>
    </submittedName>
</protein>
<sequence length="135" mass="14436">MDGDEYDRALRYLFASLEGIGANEVLQTVVAAGSDSTSTGGQLVASLRALRNTVAASDRTRVRRVLNDLNEFASTETGEPISTVYLELTEAEARAAGTERLDLAEDTGDLRELVVLLDDLISELLDDGALDSASE</sequence>
<evidence type="ECO:0000313" key="1">
    <source>
        <dbReference type="EMBL" id="GAA2736907.1"/>
    </source>
</evidence>
<dbReference type="RefSeq" id="WP_344193381.1">
    <property type="nucleotide sequence ID" value="NZ_BAAARN010000002.1"/>
</dbReference>
<gene>
    <name evidence="1" type="ORF">GCM10009867_22460</name>
</gene>
<accession>A0ABN3UPN0</accession>
<organism evidence="1 2">
    <name type="scientific">Pedococcus aerophilus</name>
    <dbReference type="NCBI Taxonomy" id="436356"/>
    <lineage>
        <taxon>Bacteria</taxon>
        <taxon>Bacillati</taxon>
        <taxon>Actinomycetota</taxon>
        <taxon>Actinomycetes</taxon>
        <taxon>Micrococcales</taxon>
        <taxon>Intrasporangiaceae</taxon>
        <taxon>Pedococcus</taxon>
    </lineage>
</organism>
<name>A0ABN3UPN0_9MICO</name>
<dbReference type="EMBL" id="BAAARN010000002">
    <property type="protein sequence ID" value="GAA2736907.1"/>
    <property type="molecule type" value="Genomic_DNA"/>
</dbReference>
<dbReference type="Proteomes" id="UP001501326">
    <property type="component" value="Unassembled WGS sequence"/>
</dbReference>
<reference evidence="1 2" key="1">
    <citation type="journal article" date="2019" name="Int. J. Syst. Evol. Microbiol.">
        <title>The Global Catalogue of Microorganisms (GCM) 10K type strain sequencing project: providing services to taxonomists for standard genome sequencing and annotation.</title>
        <authorList>
            <consortium name="The Broad Institute Genomics Platform"/>
            <consortium name="The Broad Institute Genome Sequencing Center for Infectious Disease"/>
            <person name="Wu L."/>
            <person name="Ma J."/>
        </authorList>
    </citation>
    <scope>NUCLEOTIDE SEQUENCE [LARGE SCALE GENOMIC DNA]</scope>
    <source>
        <strain evidence="1 2">JCM 16378</strain>
    </source>
</reference>
<comment type="caution">
    <text evidence="1">The sequence shown here is derived from an EMBL/GenBank/DDBJ whole genome shotgun (WGS) entry which is preliminary data.</text>
</comment>
<proteinExistence type="predicted"/>
<evidence type="ECO:0000313" key="2">
    <source>
        <dbReference type="Proteomes" id="UP001501326"/>
    </source>
</evidence>